<reference evidence="4 5" key="1">
    <citation type="journal article" date="2019" name="Int. J. Syst. Evol. Microbiol.">
        <title>The Global Catalogue of Microorganisms (GCM) 10K type strain sequencing project: providing services to taxonomists for standard genome sequencing and annotation.</title>
        <authorList>
            <consortium name="The Broad Institute Genomics Platform"/>
            <consortium name="The Broad Institute Genome Sequencing Center for Infectious Disease"/>
            <person name="Wu L."/>
            <person name="Ma J."/>
        </authorList>
    </citation>
    <scope>NUCLEOTIDE SEQUENCE [LARGE SCALE GENOMIC DNA]</scope>
    <source>
        <strain evidence="4 5">JCM 13004</strain>
    </source>
</reference>
<evidence type="ECO:0000313" key="5">
    <source>
        <dbReference type="Proteomes" id="UP001500037"/>
    </source>
</evidence>
<organism evidence="4 5">
    <name type="scientific">Kitasatospora nipponensis</name>
    <dbReference type="NCBI Taxonomy" id="258049"/>
    <lineage>
        <taxon>Bacteria</taxon>
        <taxon>Bacillati</taxon>
        <taxon>Actinomycetota</taxon>
        <taxon>Actinomycetes</taxon>
        <taxon>Kitasatosporales</taxon>
        <taxon>Streptomycetaceae</taxon>
        <taxon>Kitasatospora</taxon>
    </lineage>
</organism>
<evidence type="ECO:0000256" key="2">
    <source>
        <dbReference type="SAM" id="Phobius"/>
    </source>
</evidence>
<evidence type="ECO:0000313" key="4">
    <source>
        <dbReference type="EMBL" id="GAA1261957.1"/>
    </source>
</evidence>
<feature type="region of interest" description="Disordered" evidence="1">
    <location>
        <begin position="724"/>
        <end position="779"/>
    </location>
</feature>
<evidence type="ECO:0000256" key="1">
    <source>
        <dbReference type="SAM" id="MobiDB-lite"/>
    </source>
</evidence>
<keyword evidence="2" id="KW-0812">Transmembrane</keyword>
<feature type="compositionally biased region" description="Basic and acidic residues" evidence="1">
    <location>
        <begin position="725"/>
        <end position="734"/>
    </location>
</feature>
<feature type="transmembrane region" description="Helical" evidence="2">
    <location>
        <begin position="699"/>
        <end position="720"/>
    </location>
</feature>
<keyword evidence="3" id="KW-0732">Signal</keyword>
<sequence length="779" mass="80453">MGSALALFGALAAAPQALAAQPLHSALTAVSSDFPVTVTVSGVQPPVPAANGTLTISGTLTNNGSSPLKGVQAGLSLGHGKQPLGNRSTIATMLTRTDPTTADGKALNAPLGEKFDLAPGASRSFQLPPVAMNDLKLEGGGPSASANGAYELAVEALTTDTDGETTHVVGIGRSLLPYLPDAKDVQPTRIATLWPLTHAPELVAQTGSDADQTPVLRDDALATELGPDGRLGQLVTIGQSIPSLTWVIDPDLLDAVFAMTKPYRVQLPGRGGEPVRDDNTNTSAGQGQGVANDWLKKLRAAVAANGSSVVSLPYADPDLASIAHNGSGQAGLEAELGRARTAGKVTVEGRLSVDVNDTVAWPYQGYLDPQVAATAQKLGDTQVLVSSASLPESRNLNFTPSSGRPIGNGLTALVADSTISDLFQSDLGSKEAATAAEQRFLAETLTVTLENPSKQRTLVAMPPRSLSVAGAQVLQASLAAAQDGKWAQAVSLDAVAATPADPQAATKVSSAEAYPADLRATELSSSDFAGVAGMQQQVDLLLRILTVPQRVSGPFSAAIARSVSTAWREKPTNGALYRTNAAGYLQQLHDAVAIPAKSNKVTLAGDSGLLQVSVANDLQQPVINLELRLSSAQQNRLNVSKAESVVLGPGQSTSARFLAQAQGNGLVQMTAQLWTVGPDAQPYGPEVKFYVEVTQVPSGVWWVVGAGVLLVLLAGLRIYLQRKKRGDEPPHDPDAPLTEPDAPAAADLPEQEREGSHGRPLGPDGSDHHAPAGGGAPHP</sequence>
<feature type="compositionally biased region" description="Low complexity" evidence="1">
    <location>
        <begin position="735"/>
        <end position="748"/>
    </location>
</feature>
<accession>A0ABN1WYC8</accession>
<proteinExistence type="predicted"/>
<keyword evidence="2" id="KW-1133">Transmembrane helix</keyword>
<feature type="chain" id="PRO_5046608427" evidence="3">
    <location>
        <begin position="20"/>
        <end position="779"/>
    </location>
</feature>
<keyword evidence="5" id="KW-1185">Reference proteome</keyword>
<dbReference type="RefSeq" id="WP_344445155.1">
    <property type="nucleotide sequence ID" value="NZ_BAAALF010000148.1"/>
</dbReference>
<gene>
    <name evidence="4" type="ORF">GCM10009665_59550</name>
</gene>
<feature type="region of interest" description="Disordered" evidence="1">
    <location>
        <begin position="268"/>
        <end position="288"/>
    </location>
</feature>
<comment type="caution">
    <text evidence="4">The sequence shown here is derived from an EMBL/GenBank/DDBJ whole genome shotgun (WGS) entry which is preliminary data.</text>
</comment>
<name>A0ABN1WYC8_9ACTN</name>
<evidence type="ECO:0000256" key="3">
    <source>
        <dbReference type="SAM" id="SignalP"/>
    </source>
</evidence>
<keyword evidence="2" id="KW-0472">Membrane</keyword>
<feature type="signal peptide" evidence="3">
    <location>
        <begin position="1"/>
        <end position="19"/>
    </location>
</feature>
<protein>
    <submittedName>
        <fullName evidence="4">DUF6049 family protein</fullName>
    </submittedName>
</protein>
<dbReference type="Proteomes" id="UP001500037">
    <property type="component" value="Unassembled WGS sequence"/>
</dbReference>
<dbReference type="EMBL" id="BAAALF010000148">
    <property type="protein sequence ID" value="GAA1261957.1"/>
    <property type="molecule type" value="Genomic_DNA"/>
</dbReference>